<sequence>MVVAEGYAAAALRSDLTLILRGSSVPSHTANPKSRGGARAAPRCRRPEHGDPVGMKRDGTAGVTDSVVPLSEE</sequence>
<proteinExistence type="predicted"/>
<dbReference type="AlphaFoldDB" id="A0A4Z2HI65"/>
<organism evidence="2 3">
    <name type="scientific">Liparis tanakae</name>
    <name type="common">Tanaka's snailfish</name>
    <dbReference type="NCBI Taxonomy" id="230148"/>
    <lineage>
        <taxon>Eukaryota</taxon>
        <taxon>Metazoa</taxon>
        <taxon>Chordata</taxon>
        <taxon>Craniata</taxon>
        <taxon>Vertebrata</taxon>
        <taxon>Euteleostomi</taxon>
        <taxon>Actinopterygii</taxon>
        <taxon>Neopterygii</taxon>
        <taxon>Teleostei</taxon>
        <taxon>Neoteleostei</taxon>
        <taxon>Acanthomorphata</taxon>
        <taxon>Eupercaria</taxon>
        <taxon>Perciformes</taxon>
        <taxon>Cottioidei</taxon>
        <taxon>Cottales</taxon>
        <taxon>Liparidae</taxon>
        <taxon>Liparis</taxon>
    </lineage>
</organism>
<reference evidence="2 3" key="1">
    <citation type="submission" date="2019-03" db="EMBL/GenBank/DDBJ databases">
        <title>First draft genome of Liparis tanakae, snailfish: a comprehensive survey of snailfish specific genes.</title>
        <authorList>
            <person name="Kim W."/>
            <person name="Song I."/>
            <person name="Jeong J.-H."/>
            <person name="Kim D."/>
            <person name="Kim S."/>
            <person name="Ryu S."/>
            <person name="Song J.Y."/>
            <person name="Lee S.K."/>
        </authorList>
    </citation>
    <scope>NUCLEOTIDE SEQUENCE [LARGE SCALE GENOMIC DNA]</scope>
    <source>
        <tissue evidence="2">Muscle</tissue>
    </source>
</reference>
<name>A0A4Z2HI65_9TELE</name>
<evidence type="ECO:0000313" key="2">
    <source>
        <dbReference type="EMBL" id="TNN64604.1"/>
    </source>
</evidence>
<evidence type="ECO:0000313" key="3">
    <source>
        <dbReference type="Proteomes" id="UP000314294"/>
    </source>
</evidence>
<dbReference type="EMBL" id="SRLO01000250">
    <property type="protein sequence ID" value="TNN64604.1"/>
    <property type="molecule type" value="Genomic_DNA"/>
</dbReference>
<keyword evidence="3" id="KW-1185">Reference proteome</keyword>
<accession>A0A4Z2HI65</accession>
<comment type="caution">
    <text evidence="2">The sequence shown here is derived from an EMBL/GenBank/DDBJ whole genome shotgun (WGS) entry which is preliminary data.</text>
</comment>
<feature type="region of interest" description="Disordered" evidence="1">
    <location>
        <begin position="24"/>
        <end position="73"/>
    </location>
</feature>
<feature type="compositionally biased region" description="Basic and acidic residues" evidence="1">
    <location>
        <begin position="45"/>
        <end position="59"/>
    </location>
</feature>
<gene>
    <name evidence="2" type="ORF">EYF80_025231</name>
</gene>
<protein>
    <submittedName>
        <fullName evidence="2">Uncharacterized protein</fullName>
    </submittedName>
</protein>
<dbReference type="Proteomes" id="UP000314294">
    <property type="component" value="Unassembled WGS sequence"/>
</dbReference>
<evidence type="ECO:0000256" key="1">
    <source>
        <dbReference type="SAM" id="MobiDB-lite"/>
    </source>
</evidence>